<dbReference type="NCBIfam" id="TIGR01965">
    <property type="entry name" value="VCBS_repeat"/>
    <property type="match status" value="1"/>
</dbReference>
<dbReference type="EMBL" id="VNFH01000148">
    <property type="protein sequence ID" value="TVU58285.1"/>
    <property type="molecule type" value="Genomic_DNA"/>
</dbReference>
<gene>
    <name evidence="1" type="ORF">FQP86_17965</name>
</gene>
<evidence type="ECO:0000313" key="1">
    <source>
        <dbReference type="EMBL" id="TVU58285.1"/>
    </source>
</evidence>
<organism evidence="1 2">
    <name type="scientific">Cobetia crustatorum</name>
    <dbReference type="NCBI Taxonomy" id="553385"/>
    <lineage>
        <taxon>Bacteria</taxon>
        <taxon>Pseudomonadati</taxon>
        <taxon>Pseudomonadota</taxon>
        <taxon>Gammaproteobacteria</taxon>
        <taxon>Oceanospirillales</taxon>
        <taxon>Halomonadaceae</taxon>
        <taxon>Cobetia</taxon>
    </lineage>
</organism>
<evidence type="ECO:0000313" key="2">
    <source>
        <dbReference type="Proteomes" id="UP000319941"/>
    </source>
</evidence>
<dbReference type="InterPro" id="IPR013783">
    <property type="entry name" value="Ig-like_fold"/>
</dbReference>
<reference evidence="1 2" key="1">
    <citation type="submission" date="2019-07" db="EMBL/GenBank/DDBJ databases">
        <title>Diversity of Bacteria from Kongsfjorden, Arctic.</title>
        <authorList>
            <person name="Yu Y."/>
        </authorList>
    </citation>
    <scope>NUCLEOTIDE SEQUENCE [LARGE SCALE GENOMIC DNA]</scope>
    <source>
        <strain evidence="1 2">SM1923</strain>
    </source>
</reference>
<keyword evidence="2" id="KW-1185">Reference proteome</keyword>
<feature type="non-terminal residue" evidence="1">
    <location>
        <position position="168"/>
    </location>
</feature>
<accession>A0A558GN31</accession>
<feature type="non-terminal residue" evidence="1">
    <location>
        <position position="1"/>
    </location>
</feature>
<name>A0A558GN31_9GAMM</name>
<dbReference type="Proteomes" id="UP000319941">
    <property type="component" value="Unassembled WGS sequence"/>
</dbReference>
<dbReference type="AlphaFoldDB" id="A0A558GN31"/>
<proteinExistence type="predicted"/>
<dbReference type="Gene3D" id="2.60.40.10">
    <property type="entry name" value="Immunoglobulins"/>
    <property type="match status" value="1"/>
</dbReference>
<comment type="caution">
    <text evidence="1">The sequence shown here is derived from an EMBL/GenBank/DDBJ whole genome shotgun (WGS) entry which is preliminary data.</text>
</comment>
<dbReference type="InterPro" id="IPR010221">
    <property type="entry name" value="VCBS_dom"/>
</dbReference>
<protein>
    <submittedName>
        <fullName evidence="1">Adhesin</fullName>
    </submittedName>
</protein>
<dbReference type="RefSeq" id="WP_222429781.1">
    <property type="nucleotide sequence ID" value="NZ_CAWOWR010000064.1"/>
</dbReference>
<sequence>DTADTLGADATTVTDVDGSTVTADAAAVVTGDYGTLTLEADGSYSYVLDTTNADVQSLDDGESLADVFSYTITDADGDTSSTTLTITVDGATDGAPTITDISGDADNSVTEATGDTVTGSFTVAAEAGIDTVTIGGIDITDASTTPVEITTDEGTLTVTGYDAGTGEV</sequence>
<dbReference type="Pfam" id="PF17963">
    <property type="entry name" value="Big_9"/>
    <property type="match status" value="1"/>
</dbReference>